<keyword evidence="1" id="KW-0175">Coiled coil</keyword>
<comment type="caution">
    <text evidence="2">The sequence shown here is derived from an EMBL/GenBank/DDBJ whole genome shotgun (WGS) entry which is preliminary data.</text>
</comment>
<dbReference type="EMBL" id="JADIND010000095">
    <property type="protein sequence ID" value="MBO8430630.1"/>
    <property type="molecule type" value="Genomic_DNA"/>
</dbReference>
<sequence length="174" mass="19317">MSNINPIDAVKNYYNSLDSEGKANFQKETGFGGLSSLSIMSMDFAEQFCKSHNINLNADSVWNLYEKGKADYAKALGRYNEAEAIYQDLKAQQDTAKAKYDSLVKNYVADNGEDAQITSTQDKEFRNKSKYTTDLIKNTKAADSAVMLALDARRNAVNEQRHGLMYGAGLNLNG</sequence>
<gene>
    <name evidence="2" type="ORF">IAC76_04520</name>
</gene>
<feature type="coiled-coil region" evidence="1">
    <location>
        <begin position="72"/>
        <end position="106"/>
    </location>
</feature>
<proteinExistence type="predicted"/>
<protein>
    <submittedName>
        <fullName evidence="2">Uncharacterized protein</fullName>
    </submittedName>
</protein>
<reference evidence="2" key="1">
    <citation type="submission" date="2020-10" db="EMBL/GenBank/DDBJ databases">
        <authorList>
            <person name="Gilroy R."/>
        </authorList>
    </citation>
    <scope>NUCLEOTIDE SEQUENCE</scope>
    <source>
        <strain evidence="2">10192</strain>
    </source>
</reference>
<evidence type="ECO:0000313" key="3">
    <source>
        <dbReference type="Proteomes" id="UP000823632"/>
    </source>
</evidence>
<organism evidence="2 3">
    <name type="scientific">Candidatus Scatousia excrementipullorum</name>
    <dbReference type="NCBI Taxonomy" id="2840936"/>
    <lineage>
        <taxon>Bacteria</taxon>
        <taxon>Candidatus Scatousia</taxon>
    </lineage>
</organism>
<reference evidence="2" key="2">
    <citation type="journal article" date="2021" name="PeerJ">
        <title>Extensive microbial diversity within the chicken gut microbiome revealed by metagenomics and culture.</title>
        <authorList>
            <person name="Gilroy R."/>
            <person name="Ravi A."/>
            <person name="Getino M."/>
            <person name="Pursley I."/>
            <person name="Horton D.L."/>
            <person name="Alikhan N.F."/>
            <person name="Baker D."/>
            <person name="Gharbi K."/>
            <person name="Hall N."/>
            <person name="Watson M."/>
            <person name="Adriaenssens E.M."/>
            <person name="Foster-Nyarko E."/>
            <person name="Jarju S."/>
            <person name="Secka A."/>
            <person name="Antonio M."/>
            <person name="Oren A."/>
            <person name="Chaudhuri R.R."/>
            <person name="La Ragione R."/>
            <person name="Hildebrand F."/>
            <person name="Pallen M.J."/>
        </authorList>
    </citation>
    <scope>NUCLEOTIDE SEQUENCE</scope>
    <source>
        <strain evidence="2">10192</strain>
    </source>
</reference>
<name>A0A9D9DR26_9BACT</name>
<evidence type="ECO:0000256" key="1">
    <source>
        <dbReference type="SAM" id="Coils"/>
    </source>
</evidence>
<accession>A0A9D9DR26</accession>
<dbReference type="AlphaFoldDB" id="A0A9D9DR26"/>
<dbReference type="Proteomes" id="UP000823632">
    <property type="component" value="Unassembled WGS sequence"/>
</dbReference>
<evidence type="ECO:0000313" key="2">
    <source>
        <dbReference type="EMBL" id="MBO8430630.1"/>
    </source>
</evidence>